<sequence length="652" mass="73682">MIFTEDFFAPGSSFPNDDLIQLVDSTTYENVNFKKITHWYDNTPMDDSKADNVVYRKKGNDYYVRIYSNGNEYLEKDTMDEMCNLTDTEILLLEMKFYKGIRLSGYYVKGDTPAPINYYLSASTAPDNKGSLVTSGSIRLFHQFTREVDVSYFGAKQDNVTDNAPKFQEAANLKLPLSIRNLNQHSTSNSTSESYYLIKSKVRLFNSAIGHGFPKLKVTDAVNTFFRNPDEYFRYSIFYVANKVCSDYIEISGFHLDGAWNGVHEGSEQEAPIVVVSSNNVKIFNNTIENALGDCIQIYWHTIDGVQPLQLYCKNIQVYDNVLLNPLRANVAVISGVDINIERNHMEKAKNFVAAIDLEMDKWEDPGQLMRNIFVDKNYVYAPTCDNAISCLGVQDGLKGISITNNVLICSETSGRAINLEAGYGLIEDVYCFNNKVKCLLALRLTGEKRVKNVTLQKTSPVEKNGQYVLANIGWSDDVKIINNYSKIDKIYHENIMCGGKDTRNVLIEGNTLESVQYRNICLISQNENVIIQNNVLKFKYHSIDTDPFVDDPSTATPYCNNVRISTNIFNSTDSLQVAFRAAIANIKGFYFSNDNILNNVIGNVSNQELITISGSHTTATRKYHGFLGDVKYNTDTQQFEVFRGLNNWGPI</sequence>
<dbReference type="InterPro" id="IPR011050">
    <property type="entry name" value="Pectin_lyase_fold/virulence"/>
</dbReference>
<dbReference type="SMART" id="SM00710">
    <property type="entry name" value="PbH1"/>
    <property type="match status" value="4"/>
</dbReference>
<protein>
    <submittedName>
        <fullName evidence="1">Uncharacterized protein</fullName>
    </submittedName>
</protein>
<accession>A0AAE4C2Z5</accession>
<dbReference type="InterPro" id="IPR012334">
    <property type="entry name" value="Pectin_lyas_fold"/>
</dbReference>
<reference evidence="1" key="1">
    <citation type="submission" date="2023-07" db="EMBL/GenBank/DDBJ databases">
        <title>Sorghum-associated microbial communities from plants grown in Nebraska, USA.</title>
        <authorList>
            <person name="Schachtman D."/>
        </authorList>
    </citation>
    <scope>NUCLEOTIDE SEQUENCE</scope>
    <source>
        <strain evidence="1">DS2360</strain>
    </source>
</reference>
<dbReference type="Gene3D" id="2.160.20.10">
    <property type="entry name" value="Single-stranded right-handed beta-helix, Pectin lyase-like"/>
    <property type="match status" value="1"/>
</dbReference>
<dbReference type="RefSeq" id="WP_309947383.1">
    <property type="nucleotide sequence ID" value="NZ_JAVDQY010000004.1"/>
</dbReference>
<dbReference type="InterPro" id="IPR006626">
    <property type="entry name" value="PbH1"/>
</dbReference>
<dbReference type="AlphaFoldDB" id="A0AAE4C2Z5"/>
<dbReference type="EMBL" id="JAVDQY010000004">
    <property type="protein sequence ID" value="MDR6528061.1"/>
    <property type="molecule type" value="Genomic_DNA"/>
</dbReference>
<gene>
    <name evidence="1" type="ORF">J2787_003480</name>
</gene>
<organism evidence="1 2">
    <name type="scientific">Chryseobacterium rhizosphaerae</name>
    <dbReference type="NCBI Taxonomy" id="395937"/>
    <lineage>
        <taxon>Bacteria</taxon>
        <taxon>Pseudomonadati</taxon>
        <taxon>Bacteroidota</taxon>
        <taxon>Flavobacteriia</taxon>
        <taxon>Flavobacteriales</taxon>
        <taxon>Weeksellaceae</taxon>
        <taxon>Chryseobacterium group</taxon>
        <taxon>Chryseobacterium</taxon>
    </lineage>
</organism>
<evidence type="ECO:0000313" key="1">
    <source>
        <dbReference type="EMBL" id="MDR6528061.1"/>
    </source>
</evidence>
<name>A0AAE4C2Z5_9FLAO</name>
<proteinExistence type="predicted"/>
<evidence type="ECO:0000313" key="2">
    <source>
        <dbReference type="Proteomes" id="UP001184861"/>
    </source>
</evidence>
<comment type="caution">
    <text evidence="1">The sequence shown here is derived from an EMBL/GenBank/DDBJ whole genome shotgun (WGS) entry which is preliminary data.</text>
</comment>
<dbReference type="SUPFAM" id="SSF51126">
    <property type="entry name" value="Pectin lyase-like"/>
    <property type="match status" value="1"/>
</dbReference>
<dbReference type="Proteomes" id="UP001184861">
    <property type="component" value="Unassembled WGS sequence"/>
</dbReference>